<evidence type="ECO:0000256" key="5">
    <source>
        <dbReference type="PROSITE-ProRule" id="PRU00330"/>
    </source>
</evidence>
<comment type="caution">
    <text evidence="9">The sequence shown here is derived from an EMBL/GenBank/DDBJ whole genome shotgun (WGS) entry which is preliminary data.</text>
</comment>
<gene>
    <name evidence="9" type="ORF">JXQ802_LOCUS48917</name>
    <name evidence="8" type="ORF">PYM288_LOCUS32875</name>
</gene>
<evidence type="ECO:0000259" key="7">
    <source>
        <dbReference type="PROSITE" id="PS50069"/>
    </source>
</evidence>
<dbReference type="InterPro" id="IPR036317">
    <property type="entry name" value="Cullin_homology_sf"/>
</dbReference>
<dbReference type="SUPFAM" id="SSF75632">
    <property type="entry name" value="Cullin homology domain"/>
    <property type="match status" value="1"/>
</dbReference>
<dbReference type="Proteomes" id="UP000663854">
    <property type="component" value="Unassembled WGS sequence"/>
</dbReference>
<dbReference type="Pfam" id="PF10557">
    <property type="entry name" value="Cullin_Nedd8"/>
    <property type="match status" value="1"/>
</dbReference>
<evidence type="ECO:0000313" key="9">
    <source>
        <dbReference type="EMBL" id="CAF1606698.1"/>
    </source>
</evidence>
<keyword evidence="4" id="KW-0832">Ubl conjugation</keyword>
<dbReference type="SMART" id="SM00182">
    <property type="entry name" value="CULLIN"/>
    <property type="match status" value="1"/>
</dbReference>
<keyword evidence="10" id="KW-1185">Reference proteome</keyword>
<dbReference type="SMART" id="SM00884">
    <property type="entry name" value="Cullin_Nedd8"/>
    <property type="match status" value="1"/>
</dbReference>
<sequence length="638" mass="74740">KELDLQGESLLQFYTTNWEHYRFSSKVTNHFCSFLNRHWVRQQYDSGRRDVYEIFTMAMKIWHLVFLQPLNERITKACLQLIKSERENNLFDTQWIKKVIESYVELGFIESSSVPNNSHQRTSEALTIYKHYFEDPFLQETERFYRLKADTFVDNSIIEYLKKVAQLCDEEVHRVHSYLHPSTLEPLIKKFGGVFICDQLEAIYAEAKLLLLDAEKYSDLALLFKVVSRVPNATIQLQKIVEDHIRQRGIDAIERIHGAAINDPELYVETILEVHTKFSKLAQEIFIREQGFTTALNNACCKFINNNAVTRAAGNTTKSSELLAGYCDALLRKGSKAVEETDLEETFNQIIVVFNYIEDKDAFEKFYKKLLAKRLFGQLSASDDYEKSMISKLKQAYGFVYTSKLRRMFQDITDSKNLIDQYRTYCEKNKLDNIVDFSVRILSSNSWSFSAPPNFVLPVEVSTYQMVVLLLFNKFPSWTVKRMQDETQIKVDLFLQVLCGLLKNKLLKCAEINDDDRKDLKETDIKMNYNIEIAVNYKSEKIKINLNVPLKLVEKKDIEGVHRTIDDDRKMVIQAAIVRTMKARQNLKHELLMQEVIQQLSSRFKPEIPMIEECIDRLIEKEYLERQSNEKDVLRYLA</sequence>
<dbReference type="Pfam" id="PF00888">
    <property type="entry name" value="Cullin"/>
    <property type="match status" value="1"/>
</dbReference>
<dbReference type="InterPro" id="IPR016159">
    <property type="entry name" value="Cullin_repeat-like_dom_sf"/>
</dbReference>
<comment type="similarity">
    <text evidence="1 5 6">Belongs to the cullin family.</text>
</comment>
<dbReference type="FunFam" id="1.20.1310.10:FF:000001">
    <property type="entry name" value="Cullin 3"/>
    <property type="match status" value="1"/>
</dbReference>
<keyword evidence="2" id="KW-1017">Isopeptide bond</keyword>
<dbReference type="Gene3D" id="1.20.1310.10">
    <property type="entry name" value="Cullin Repeats"/>
    <property type="match status" value="4"/>
</dbReference>
<evidence type="ECO:0000256" key="3">
    <source>
        <dbReference type="ARBA" id="ARBA00022786"/>
    </source>
</evidence>
<protein>
    <recommendedName>
        <fullName evidence="7">Cullin family profile domain-containing protein</fullName>
    </recommendedName>
</protein>
<organism evidence="9 10">
    <name type="scientific">Rotaria sordida</name>
    <dbReference type="NCBI Taxonomy" id="392033"/>
    <lineage>
        <taxon>Eukaryota</taxon>
        <taxon>Metazoa</taxon>
        <taxon>Spiralia</taxon>
        <taxon>Gnathifera</taxon>
        <taxon>Rotifera</taxon>
        <taxon>Eurotatoria</taxon>
        <taxon>Bdelloidea</taxon>
        <taxon>Philodinida</taxon>
        <taxon>Philodinidae</taxon>
        <taxon>Rotaria</taxon>
    </lineage>
</organism>
<dbReference type="EMBL" id="CAJNOH010004145">
    <property type="protein sequence ID" value="CAF1361014.1"/>
    <property type="molecule type" value="Genomic_DNA"/>
</dbReference>
<feature type="non-terminal residue" evidence="9">
    <location>
        <position position="1"/>
    </location>
</feature>
<dbReference type="InterPro" id="IPR001373">
    <property type="entry name" value="Cullin_N"/>
</dbReference>
<dbReference type="AlphaFoldDB" id="A0A816B636"/>
<evidence type="ECO:0000256" key="4">
    <source>
        <dbReference type="ARBA" id="ARBA00022843"/>
    </source>
</evidence>
<dbReference type="Proteomes" id="UP000663870">
    <property type="component" value="Unassembled WGS sequence"/>
</dbReference>
<dbReference type="EMBL" id="CAJNOL010005537">
    <property type="protein sequence ID" value="CAF1606698.1"/>
    <property type="molecule type" value="Genomic_DNA"/>
</dbReference>
<dbReference type="InterPro" id="IPR036388">
    <property type="entry name" value="WH-like_DNA-bd_sf"/>
</dbReference>
<reference evidence="9" key="1">
    <citation type="submission" date="2021-02" db="EMBL/GenBank/DDBJ databases">
        <authorList>
            <person name="Nowell W R."/>
        </authorList>
    </citation>
    <scope>NUCLEOTIDE SEQUENCE</scope>
</reference>
<proteinExistence type="inferred from homology"/>
<dbReference type="InterPro" id="IPR016158">
    <property type="entry name" value="Cullin_homology"/>
</dbReference>
<keyword evidence="3" id="KW-0833">Ubl conjugation pathway</keyword>
<dbReference type="InterPro" id="IPR036390">
    <property type="entry name" value="WH_DNA-bd_sf"/>
</dbReference>
<evidence type="ECO:0000256" key="6">
    <source>
        <dbReference type="RuleBase" id="RU003829"/>
    </source>
</evidence>
<dbReference type="FunFam" id="1.20.1310.10:FF:000019">
    <property type="entry name" value="Cullin 1"/>
    <property type="match status" value="1"/>
</dbReference>
<dbReference type="GO" id="GO:0006511">
    <property type="term" value="P:ubiquitin-dependent protein catabolic process"/>
    <property type="evidence" value="ECO:0007669"/>
    <property type="project" value="InterPro"/>
</dbReference>
<dbReference type="InterPro" id="IPR045093">
    <property type="entry name" value="Cullin"/>
</dbReference>
<dbReference type="Gene3D" id="1.10.10.10">
    <property type="entry name" value="Winged helix-like DNA-binding domain superfamily/Winged helix DNA-binding domain"/>
    <property type="match status" value="2"/>
</dbReference>
<accession>A0A816B636</accession>
<dbReference type="PANTHER" id="PTHR11932">
    <property type="entry name" value="CULLIN"/>
    <property type="match status" value="1"/>
</dbReference>
<dbReference type="InterPro" id="IPR019559">
    <property type="entry name" value="Cullin_neddylation_domain"/>
</dbReference>
<dbReference type="FunFam" id="1.10.10.10:FF:000014">
    <property type="entry name" value="Cullin 1"/>
    <property type="match status" value="1"/>
</dbReference>
<feature type="domain" description="Cullin family profile" evidence="7">
    <location>
        <begin position="463"/>
        <end position="502"/>
    </location>
</feature>
<dbReference type="FunFam" id="1.20.1310.10:FF:000002">
    <property type="entry name" value="cullin-3 isoform X1"/>
    <property type="match status" value="1"/>
</dbReference>
<dbReference type="SUPFAM" id="SSF74788">
    <property type="entry name" value="Cullin repeat-like"/>
    <property type="match status" value="1"/>
</dbReference>
<evidence type="ECO:0000256" key="1">
    <source>
        <dbReference type="ARBA" id="ARBA00006019"/>
    </source>
</evidence>
<evidence type="ECO:0000256" key="2">
    <source>
        <dbReference type="ARBA" id="ARBA00022499"/>
    </source>
</evidence>
<dbReference type="GO" id="GO:0031625">
    <property type="term" value="F:ubiquitin protein ligase binding"/>
    <property type="evidence" value="ECO:0007669"/>
    <property type="project" value="InterPro"/>
</dbReference>
<dbReference type="SUPFAM" id="SSF46785">
    <property type="entry name" value="Winged helix' DNA-binding domain"/>
    <property type="match status" value="1"/>
</dbReference>
<dbReference type="InterPro" id="IPR059120">
    <property type="entry name" value="Cullin-like_AB"/>
</dbReference>
<evidence type="ECO:0000313" key="10">
    <source>
        <dbReference type="Proteomes" id="UP000663870"/>
    </source>
</evidence>
<name>A0A816B636_9BILA</name>
<dbReference type="Pfam" id="PF26557">
    <property type="entry name" value="Cullin_AB"/>
    <property type="match status" value="1"/>
</dbReference>
<feature type="domain" description="Cullin family profile" evidence="7">
    <location>
        <begin position="318"/>
        <end position="462"/>
    </location>
</feature>
<evidence type="ECO:0000313" key="8">
    <source>
        <dbReference type="EMBL" id="CAF1361014.1"/>
    </source>
</evidence>
<dbReference type="PROSITE" id="PS50069">
    <property type="entry name" value="CULLIN_2"/>
    <property type="match status" value="2"/>
</dbReference>